<sequence>MEMSGAEKETREQTSSLPYNNHHLEPMEHGSNPDRFDGSGASVTPISVGSRLLNSPRLVTRYRECLKNHAANIGGNVTDGCCEFMPSGNDGTLEAFKCAACNCHRNFHRKETATVIASAAHFLQLPPTLPSPSPSFNYHHRHHHYQQPNWASSDAPAAGSTDPPLNASPVKVAVGGSGVATESSSEELHFTVGAPTYGVAKKRFRSKFTQDQKEKMLEFAEKVGWRIPREDDPEVQRFCAVVGVKRQVLKVWMHNNKAISGKKHVQDSNETIE</sequence>
<protein>
    <submittedName>
        <fullName evidence="12">Transcription factor ZF-HD family</fullName>
    </submittedName>
</protein>
<evidence type="ECO:0000256" key="8">
    <source>
        <dbReference type="ARBA" id="ARBA00023163"/>
    </source>
</evidence>
<dbReference type="Gene3D" id="1.10.10.60">
    <property type="entry name" value="Homeodomain-like"/>
    <property type="match status" value="1"/>
</dbReference>
<keyword evidence="7" id="KW-0371">Homeobox</keyword>
<keyword evidence="6" id="KW-0238">DNA-binding</keyword>
<dbReference type="GO" id="GO:0003677">
    <property type="term" value="F:DNA binding"/>
    <property type="evidence" value="ECO:0007669"/>
    <property type="project" value="UniProtKB-KW"/>
</dbReference>
<reference evidence="12" key="1">
    <citation type="journal article" date="2017" name="Nature">
        <title>The sunflower genome provides insights into oil metabolism, flowering and Asterid evolution.</title>
        <authorList>
            <person name="Badouin H."/>
            <person name="Gouzy J."/>
            <person name="Grassa C.J."/>
            <person name="Murat F."/>
            <person name="Staton S.E."/>
            <person name="Cottret L."/>
            <person name="Lelandais-Briere C."/>
            <person name="Owens G.L."/>
            <person name="Carrere S."/>
            <person name="Mayjonade B."/>
            <person name="Legrand L."/>
            <person name="Gill N."/>
            <person name="Kane N.C."/>
            <person name="Bowers J.E."/>
            <person name="Hubner S."/>
            <person name="Bellec A."/>
            <person name="Berard A."/>
            <person name="Berges H."/>
            <person name="Blanchet N."/>
            <person name="Boniface M.C."/>
            <person name="Brunel D."/>
            <person name="Catrice O."/>
            <person name="Chaidir N."/>
            <person name="Claudel C."/>
            <person name="Donnadieu C."/>
            <person name="Faraut T."/>
            <person name="Fievet G."/>
            <person name="Helmstetter N."/>
            <person name="King M."/>
            <person name="Knapp S.J."/>
            <person name="Lai Z."/>
            <person name="Le Paslier M.C."/>
            <person name="Lippi Y."/>
            <person name="Lorenzon L."/>
            <person name="Mandel J.R."/>
            <person name="Marage G."/>
            <person name="Marchand G."/>
            <person name="Marquand E."/>
            <person name="Bret-Mestries E."/>
            <person name="Morien E."/>
            <person name="Nambeesan S."/>
            <person name="Nguyen T."/>
            <person name="Pegot-Espagnet P."/>
            <person name="Pouilly N."/>
            <person name="Raftis F."/>
            <person name="Sallet E."/>
            <person name="Schiex T."/>
            <person name="Thomas J."/>
            <person name="Vandecasteele C."/>
            <person name="Vares D."/>
            <person name="Vear F."/>
            <person name="Vautrin S."/>
            <person name="Crespi M."/>
            <person name="Mangin B."/>
            <person name="Burke J.M."/>
            <person name="Salse J."/>
            <person name="Munos S."/>
            <person name="Vincourt P."/>
            <person name="Rieseberg L.H."/>
            <person name="Langlade N.B."/>
        </authorList>
    </citation>
    <scope>NUCLEOTIDE SEQUENCE</scope>
    <source>
        <tissue evidence="12">Leaves</tissue>
    </source>
</reference>
<evidence type="ECO:0000259" key="11">
    <source>
        <dbReference type="PROSITE" id="PS51523"/>
    </source>
</evidence>
<dbReference type="Gramene" id="mRNA:HanXRQr2_Chr09g0406571">
    <property type="protein sequence ID" value="mRNA:HanXRQr2_Chr09g0406571"/>
    <property type="gene ID" value="HanXRQr2_Chr09g0406571"/>
</dbReference>
<dbReference type="OrthoDB" id="1910053at2759"/>
<name>A0A9K3I8M4_HELAN</name>
<accession>A0A9K3I8M4</accession>
<gene>
    <name evidence="12" type="ORF">HanXRQr2_Chr09g0406571</name>
</gene>
<keyword evidence="3" id="KW-0863">Zinc-finger</keyword>
<dbReference type="Pfam" id="PF04770">
    <property type="entry name" value="ZF-HD_dimer"/>
    <property type="match status" value="1"/>
</dbReference>
<dbReference type="PROSITE" id="PS51523">
    <property type="entry name" value="ZF_HD_DIMER"/>
    <property type="match status" value="1"/>
</dbReference>
<dbReference type="InterPro" id="IPR006455">
    <property type="entry name" value="Homeodomain_ZF_HD"/>
</dbReference>
<evidence type="ECO:0000256" key="5">
    <source>
        <dbReference type="ARBA" id="ARBA00023015"/>
    </source>
</evidence>
<dbReference type="PANTHER" id="PTHR31948:SF60">
    <property type="entry name" value="ZINC-FINGER HOMEODOMAIN PROTEIN 5"/>
    <property type="match status" value="1"/>
</dbReference>
<keyword evidence="9" id="KW-0539">Nucleus</keyword>
<dbReference type="NCBIfam" id="TIGR01566">
    <property type="entry name" value="ZF_HD_prot_N"/>
    <property type="match status" value="1"/>
</dbReference>
<dbReference type="InterPro" id="IPR009057">
    <property type="entry name" value="Homeodomain-like_sf"/>
</dbReference>
<keyword evidence="2" id="KW-0479">Metal-binding</keyword>
<comment type="caution">
    <text evidence="12">The sequence shown here is derived from an EMBL/GenBank/DDBJ whole genome shotgun (WGS) entry which is preliminary data.</text>
</comment>
<dbReference type="GO" id="GO:0005634">
    <property type="term" value="C:nucleus"/>
    <property type="evidence" value="ECO:0007669"/>
    <property type="project" value="UniProtKB-SubCell"/>
</dbReference>
<dbReference type="GO" id="GO:0008270">
    <property type="term" value="F:zinc ion binding"/>
    <property type="evidence" value="ECO:0007669"/>
    <property type="project" value="UniProtKB-KW"/>
</dbReference>
<dbReference type="FunFam" id="1.10.10.60:FF:000257">
    <property type="entry name" value="Zinc-finger homeodomain protein 2"/>
    <property type="match status" value="1"/>
</dbReference>
<dbReference type="Proteomes" id="UP000215914">
    <property type="component" value="Unassembled WGS sequence"/>
</dbReference>
<evidence type="ECO:0000313" key="13">
    <source>
        <dbReference type="Proteomes" id="UP000215914"/>
    </source>
</evidence>
<feature type="region of interest" description="Disordered" evidence="10">
    <location>
        <begin position="1"/>
        <end position="47"/>
    </location>
</feature>
<dbReference type="PANTHER" id="PTHR31948">
    <property type="entry name" value="ZINC-FINGER HOMEODOMAIN PROTEIN 2"/>
    <property type="match status" value="1"/>
</dbReference>
<evidence type="ECO:0000256" key="4">
    <source>
        <dbReference type="ARBA" id="ARBA00022833"/>
    </source>
</evidence>
<evidence type="ECO:0000256" key="2">
    <source>
        <dbReference type="ARBA" id="ARBA00022723"/>
    </source>
</evidence>
<dbReference type="EMBL" id="MNCJ02000324">
    <property type="protein sequence ID" value="KAF5792489.1"/>
    <property type="molecule type" value="Genomic_DNA"/>
</dbReference>
<dbReference type="AlphaFoldDB" id="A0A9K3I8M4"/>
<dbReference type="SUPFAM" id="SSF46689">
    <property type="entry name" value="Homeodomain-like"/>
    <property type="match status" value="1"/>
</dbReference>
<evidence type="ECO:0000256" key="1">
    <source>
        <dbReference type="ARBA" id="ARBA00004123"/>
    </source>
</evidence>
<dbReference type="InterPro" id="IPR006456">
    <property type="entry name" value="ZF_HD_homeobox_Cys/His_dimer"/>
</dbReference>
<evidence type="ECO:0000313" key="12">
    <source>
        <dbReference type="EMBL" id="KAF5792489.1"/>
    </source>
</evidence>
<dbReference type="NCBIfam" id="TIGR01565">
    <property type="entry name" value="homeo_ZF_HD"/>
    <property type="match status" value="1"/>
</dbReference>
<feature type="compositionally biased region" description="Basic and acidic residues" evidence="10">
    <location>
        <begin position="1"/>
        <end position="12"/>
    </location>
</feature>
<evidence type="ECO:0000256" key="6">
    <source>
        <dbReference type="ARBA" id="ARBA00023125"/>
    </source>
</evidence>
<keyword evidence="13" id="KW-1185">Reference proteome</keyword>
<reference evidence="12" key="2">
    <citation type="submission" date="2020-06" db="EMBL/GenBank/DDBJ databases">
        <title>Helianthus annuus Genome sequencing and assembly Release 2.</title>
        <authorList>
            <person name="Gouzy J."/>
            <person name="Langlade N."/>
            <person name="Munos S."/>
        </authorList>
    </citation>
    <scope>NUCLEOTIDE SEQUENCE</scope>
    <source>
        <tissue evidence="12">Leaves</tissue>
    </source>
</reference>
<proteinExistence type="predicted"/>
<feature type="domain" description="ZF-HD dimerization-type" evidence="11">
    <location>
        <begin position="62"/>
        <end position="111"/>
    </location>
</feature>
<evidence type="ECO:0000256" key="9">
    <source>
        <dbReference type="ARBA" id="ARBA00023242"/>
    </source>
</evidence>
<keyword evidence="5" id="KW-0805">Transcription regulation</keyword>
<evidence type="ECO:0000256" key="10">
    <source>
        <dbReference type="SAM" id="MobiDB-lite"/>
    </source>
</evidence>
<evidence type="ECO:0000256" key="3">
    <source>
        <dbReference type="ARBA" id="ARBA00022771"/>
    </source>
</evidence>
<evidence type="ECO:0000256" key="7">
    <source>
        <dbReference type="ARBA" id="ARBA00023155"/>
    </source>
</evidence>
<feature type="compositionally biased region" description="Basic and acidic residues" evidence="10">
    <location>
        <begin position="22"/>
        <end position="37"/>
    </location>
</feature>
<keyword evidence="4" id="KW-0862">Zinc</keyword>
<keyword evidence="8" id="KW-0804">Transcription</keyword>
<organism evidence="12 13">
    <name type="scientific">Helianthus annuus</name>
    <name type="common">Common sunflower</name>
    <dbReference type="NCBI Taxonomy" id="4232"/>
    <lineage>
        <taxon>Eukaryota</taxon>
        <taxon>Viridiplantae</taxon>
        <taxon>Streptophyta</taxon>
        <taxon>Embryophyta</taxon>
        <taxon>Tracheophyta</taxon>
        <taxon>Spermatophyta</taxon>
        <taxon>Magnoliopsida</taxon>
        <taxon>eudicotyledons</taxon>
        <taxon>Gunneridae</taxon>
        <taxon>Pentapetalae</taxon>
        <taxon>asterids</taxon>
        <taxon>campanulids</taxon>
        <taxon>Asterales</taxon>
        <taxon>Asteraceae</taxon>
        <taxon>Asteroideae</taxon>
        <taxon>Heliantheae alliance</taxon>
        <taxon>Heliantheae</taxon>
        <taxon>Helianthus</taxon>
    </lineage>
</organism>
<comment type="subcellular location">
    <subcellularLocation>
        <location evidence="1">Nucleus</location>
    </subcellularLocation>
</comment>
<feature type="region of interest" description="Disordered" evidence="10">
    <location>
        <begin position="134"/>
        <end position="170"/>
    </location>
</feature>